<gene>
    <name evidence="3" type="ORF">BBI17_005521</name>
    <name evidence="4" type="ORF">BBO99_00005428</name>
</gene>
<dbReference type="PANTHER" id="PTHR44757">
    <property type="entry name" value="DIGUANYLATE CYCLASE DGCP"/>
    <property type="match status" value="1"/>
</dbReference>
<dbReference type="InterPro" id="IPR013767">
    <property type="entry name" value="PAS_fold"/>
</dbReference>
<evidence type="ECO:0008006" key="7">
    <source>
        <dbReference type="Google" id="ProtNLM"/>
    </source>
</evidence>
<dbReference type="InterPro" id="IPR000700">
    <property type="entry name" value="PAS-assoc_C"/>
</dbReference>
<evidence type="ECO:0000313" key="6">
    <source>
        <dbReference type="Proteomes" id="UP000285883"/>
    </source>
</evidence>
<dbReference type="CDD" id="cd00130">
    <property type="entry name" value="PAS"/>
    <property type="match status" value="1"/>
</dbReference>
<dbReference type="PROSITE" id="PS50113">
    <property type="entry name" value="PAC"/>
    <property type="match status" value="1"/>
</dbReference>
<proteinExistence type="predicted"/>
<dbReference type="FunFam" id="3.30.450.20:FF:000345">
    <property type="entry name" value="Uncharacterized protein"/>
    <property type="match status" value="1"/>
</dbReference>
<dbReference type="NCBIfam" id="TIGR00229">
    <property type="entry name" value="sensory_box"/>
    <property type="match status" value="2"/>
</dbReference>
<feature type="non-terminal residue" evidence="3">
    <location>
        <position position="176"/>
    </location>
</feature>
<dbReference type="PROSITE" id="PS50112">
    <property type="entry name" value="PAS"/>
    <property type="match status" value="2"/>
</dbReference>
<sequence length="176" mass="19513">MDATQAPNAIHPRVDELFRMLHDANAPAIGVRTDGRVALWNPRMEEMTGFETARVLGRPLADFVYGVQHKREIMATIEACIADKRPELELRIPLRNTKGRNTQVLTNMTPLLAEDGTCVGVYGVGQDVTEWAIQEKQYAAVIMQANAPIIELDKEGNITVWNSKTASMTGYASVDM</sequence>
<evidence type="ECO:0000259" key="1">
    <source>
        <dbReference type="PROSITE" id="PS50112"/>
    </source>
</evidence>
<dbReference type="SUPFAM" id="SSF55785">
    <property type="entry name" value="PYP-like sensor domain (PAS domain)"/>
    <property type="match status" value="2"/>
</dbReference>
<evidence type="ECO:0000259" key="2">
    <source>
        <dbReference type="PROSITE" id="PS50113"/>
    </source>
</evidence>
<dbReference type="AlphaFoldDB" id="A0A3R7G2Q5"/>
<dbReference type="EMBL" id="MBDN02000156">
    <property type="protein sequence ID" value="RLN79224.1"/>
    <property type="molecule type" value="Genomic_DNA"/>
</dbReference>
<evidence type="ECO:0000313" key="4">
    <source>
        <dbReference type="EMBL" id="RLN79224.1"/>
    </source>
</evidence>
<dbReference type="InterPro" id="IPR035965">
    <property type="entry name" value="PAS-like_dom_sf"/>
</dbReference>
<feature type="domain" description="PAC" evidence="2">
    <location>
        <begin position="86"/>
        <end position="140"/>
    </location>
</feature>
<dbReference type="SMART" id="SM00091">
    <property type="entry name" value="PAS"/>
    <property type="match status" value="1"/>
</dbReference>
<feature type="domain" description="PAS" evidence="1">
    <location>
        <begin position="13"/>
        <end position="65"/>
    </location>
</feature>
<reference evidence="5 6" key="1">
    <citation type="submission" date="2018-07" db="EMBL/GenBank/DDBJ databases">
        <title>Genome sequencing of oomycete isolates from Chile give support for New Zealand origin for Phytophthora kernoviae and make available the first Nothophytophthora sp. genome.</title>
        <authorList>
            <person name="Studholme D.J."/>
            <person name="Sanfuentes E."/>
            <person name="Panda P."/>
            <person name="Hill R."/>
            <person name="Sambles C."/>
            <person name="Grant M."/>
            <person name="Williams N.M."/>
            <person name="Mcdougal R.L."/>
        </authorList>
    </citation>
    <scope>NUCLEOTIDE SEQUENCE [LARGE SCALE GENOMIC DNA]</scope>
    <source>
        <strain evidence="3">Chile2</strain>
        <strain evidence="4">Chile4</strain>
    </source>
</reference>
<evidence type="ECO:0000313" key="3">
    <source>
        <dbReference type="EMBL" id="RLN20869.1"/>
    </source>
</evidence>
<comment type="caution">
    <text evidence="3">The sequence shown here is derived from an EMBL/GenBank/DDBJ whole genome shotgun (WGS) entry which is preliminary data.</text>
</comment>
<name>A0A3R7G2Q5_9STRA</name>
<dbReference type="PANTHER" id="PTHR44757:SF2">
    <property type="entry name" value="BIOFILM ARCHITECTURE MAINTENANCE PROTEIN MBAA"/>
    <property type="match status" value="1"/>
</dbReference>
<dbReference type="Proteomes" id="UP000285883">
    <property type="component" value="Unassembled WGS sequence"/>
</dbReference>
<dbReference type="InterPro" id="IPR000014">
    <property type="entry name" value="PAS"/>
</dbReference>
<dbReference type="STRING" id="325452.A0A3R7G2Q5"/>
<dbReference type="Gene3D" id="3.30.450.20">
    <property type="entry name" value="PAS domain"/>
    <property type="match status" value="2"/>
</dbReference>
<dbReference type="GO" id="GO:0006355">
    <property type="term" value="P:regulation of DNA-templated transcription"/>
    <property type="evidence" value="ECO:0007669"/>
    <property type="project" value="InterPro"/>
</dbReference>
<evidence type="ECO:0000313" key="5">
    <source>
        <dbReference type="Proteomes" id="UP000285624"/>
    </source>
</evidence>
<organism evidence="3 6">
    <name type="scientific">Phytophthora kernoviae</name>
    <dbReference type="NCBI Taxonomy" id="325452"/>
    <lineage>
        <taxon>Eukaryota</taxon>
        <taxon>Sar</taxon>
        <taxon>Stramenopiles</taxon>
        <taxon>Oomycota</taxon>
        <taxon>Peronosporomycetes</taxon>
        <taxon>Peronosporales</taxon>
        <taxon>Peronosporaceae</taxon>
        <taxon>Phytophthora</taxon>
    </lineage>
</organism>
<dbReference type="Pfam" id="PF00989">
    <property type="entry name" value="PAS"/>
    <property type="match status" value="2"/>
</dbReference>
<keyword evidence="5" id="KW-1185">Reference proteome</keyword>
<dbReference type="InterPro" id="IPR052155">
    <property type="entry name" value="Biofilm_reg_signaling"/>
</dbReference>
<dbReference type="EMBL" id="MAYM02001314">
    <property type="protein sequence ID" value="RLN20869.1"/>
    <property type="molecule type" value="Genomic_DNA"/>
</dbReference>
<dbReference type="Proteomes" id="UP000285624">
    <property type="component" value="Unassembled WGS sequence"/>
</dbReference>
<protein>
    <recommendedName>
        <fullName evidence="7">PAS domain-containing protein</fullName>
    </recommendedName>
</protein>
<accession>A0A3R7G2Q5</accession>
<feature type="domain" description="PAS" evidence="1">
    <location>
        <begin position="134"/>
        <end position="176"/>
    </location>
</feature>